<feature type="domain" description="4Fe-4S ferredoxin-type" evidence="12">
    <location>
        <begin position="207"/>
        <end position="237"/>
    </location>
</feature>
<feature type="domain" description="4Fe-4S ferredoxin-type" evidence="12">
    <location>
        <begin position="238"/>
        <end position="267"/>
    </location>
</feature>
<keyword evidence="4 10" id="KW-0677">Repeat</keyword>
<dbReference type="EMBL" id="MELK01000029">
    <property type="protein sequence ID" value="OFW57906.1"/>
    <property type="molecule type" value="Genomic_DNA"/>
</dbReference>
<evidence type="ECO:0000256" key="7">
    <source>
        <dbReference type="ARBA" id="ARBA00023004"/>
    </source>
</evidence>
<gene>
    <name evidence="10" type="primary">rnfB</name>
    <name evidence="14" type="ORF">A2Y75_11760</name>
</gene>
<feature type="binding site" evidence="10">
    <location>
        <position position="51"/>
    </location>
    <ligand>
        <name>[4Fe-4S] cluster</name>
        <dbReference type="ChEBI" id="CHEBI:49883"/>
        <label>1</label>
    </ligand>
</feature>
<dbReference type="InterPro" id="IPR017896">
    <property type="entry name" value="4Fe4S_Fe-S-bd"/>
</dbReference>
<feature type="binding site" evidence="10">
    <location>
        <position position="183"/>
    </location>
    <ligand>
        <name>[4Fe-4S] cluster</name>
        <dbReference type="ChEBI" id="CHEBI:49883"/>
        <label>2</label>
    </ligand>
</feature>
<dbReference type="Gene3D" id="3.30.70.20">
    <property type="match status" value="2"/>
</dbReference>
<dbReference type="EC" id="7.-.-.-" evidence="10"/>
<dbReference type="InterPro" id="IPR050395">
    <property type="entry name" value="4Fe4S_Ferredoxin_RnfB"/>
</dbReference>
<sequence>MNWSLIWKAGIGLAGLGIVLGIILAIASKRFHVDVDPRVTEVLAVLPGSNCGACGLAGCEAAAEAVVQGKATAKVCKAGGPEVAVKVGEIMGLDMGEAVPVKAHIHCRGGKSLSPLRAVYQGVSSCRAAEIAMGGGKACPFGCLGLQDCALVCPANAITFDEEGIRRVNVKKCNGCGLCADVCPRGLIEMVPAAATVFARCKSRYTGKRASNLCKVACIGCKKCEKVCPVEAIRVENGFAVIDYDKCTNCGDCAVACPTDTIQVWVANPADPEGGEFTVPEKEKAAEPV</sequence>
<dbReference type="CDD" id="cd10549">
    <property type="entry name" value="MtMvhB_like"/>
    <property type="match status" value="1"/>
</dbReference>
<dbReference type="PROSITE" id="PS51656">
    <property type="entry name" value="4FE4S"/>
    <property type="match status" value="1"/>
</dbReference>
<comment type="function">
    <text evidence="10">Part of a membrane-bound complex that couples electron transfer with translocation of ions across the membrane.</text>
</comment>
<reference evidence="14 15" key="1">
    <citation type="journal article" date="2016" name="Nat. Commun.">
        <title>Thousands of microbial genomes shed light on interconnected biogeochemical processes in an aquifer system.</title>
        <authorList>
            <person name="Anantharaman K."/>
            <person name="Brown C.T."/>
            <person name="Hug L.A."/>
            <person name="Sharon I."/>
            <person name="Castelle C.J."/>
            <person name="Probst A.J."/>
            <person name="Thomas B.C."/>
            <person name="Singh A."/>
            <person name="Wilkins M.J."/>
            <person name="Karaoz U."/>
            <person name="Brodie E.L."/>
            <person name="Williams K.H."/>
            <person name="Hubbard S.S."/>
            <person name="Banfield J.F."/>
        </authorList>
    </citation>
    <scope>NUCLEOTIDE SEQUENCE [LARGE SCALE GENOMIC DNA]</scope>
</reference>
<evidence type="ECO:0000259" key="12">
    <source>
        <dbReference type="PROSITE" id="PS51379"/>
    </source>
</evidence>
<feature type="binding site" evidence="10">
    <location>
        <position position="76"/>
    </location>
    <ligand>
        <name>[4Fe-4S] cluster</name>
        <dbReference type="ChEBI" id="CHEBI:49883"/>
        <label>1</label>
    </ligand>
</feature>
<feature type="binding site" evidence="10">
    <location>
        <position position="54"/>
    </location>
    <ligand>
        <name>[4Fe-4S] cluster</name>
        <dbReference type="ChEBI" id="CHEBI:49883"/>
        <label>1</label>
    </ligand>
</feature>
<dbReference type="Pfam" id="PF12838">
    <property type="entry name" value="Fer4_7"/>
    <property type="match status" value="1"/>
</dbReference>
<keyword evidence="6 10" id="KW-0249">Electron transport</keyword>
<feature type="transmembrane region" description="Helical" evidence="11">
    <location>
        <begin position="6"/>
        <end position="27"/>
    </location>
</feature>
<feature type="domain" description="4Fe-4S" evidence="13">
    <location>
        <begin position="34"/>
        <end position="93"/>
    </location>
</feature>
<dbReference type="Pfam" id="PF04060">
    <property type="entry name" value="FeS"/>
    <property type="match status" value="1"/>
</dbReference>
<dbReference type="GO" id="GO:0009055">
    <property type="term" value="F:electron transfer activity"/>
    <property type="evidence" value="ECO:0007669"/>
    <property type="project" value="InterPro"/>
</dbReference>
<feature type="binding site" evidence="10">
    <location>
        <position position="143"/>
    </location>
    <ligand>
        <name>[4Fe-4S] cluster</name>
        <dbReference type="ChEBI" id="CHEBI:49883"/>
        <label>2</label>
    </ligand>
</feature>
<evidence type="ECO:0000256" key="6">
    <source>
        <dbReference type="ARBA" id="ARBA00022982"/>
    </source>
</evidence>
<keyword evidence="8 10" id="KW-0411">Iron-sulfur</keyword>
<name>A0A1F2WM14_9ACTN</name>
<feature type="region of interest" description="Hydrophobic" evidence="10">
    <location>
        <begin position="1"/>
        <end position="28"/>
    </location>
</feature>
<feature type="domain" description="4Fe-4S ferredoxin-type" evidence="12">
    <location>
        <begin position="164"/>
        <end position="193"/>
    </location>
</feature>
<keyword evidence="2 10" id="KW-0004">4Fe-4S</keyword>
<dbReference type="InterPro" id="IPR007202">
    <property type="entry name" value="4Fe-4S_dom"/>
</dbReference>
<proteinExistence type="inferred from homology"/>
<dbReference type="PROSITE" id="PS51379">
    <property type="entry name" value="4FE4S_FER_2"/>
    <property type="match status" value="4"/>
</dbReference>
<evidence type="ECO:0000256" key="5">
    <source>
        <dbReference type="ARBA" id="ARBA00022967"/>
    </source>
</evidence>
<keyword evidence="5 10" id="KW-1278">Translocase</keyword>
<dbReference type="SUPFAM" id="SSF54862">
    <property type="entry name" value="4Fe-4S ferredoxins"/>
    <property type="match status" value="1"/>
</dbReference>
<keyword evidence="3 10" id="KW-0479">Metal-binding</keyword>
<comment type="caution">
    <text evidence="14">The sequence shown here is derived from an EMBL/GenBank/DDBJ whole genome shotgun (WGS) entry which is preliminary data.</text>
</comment>
<dbReference type="STRING" id="1797197.A2Y75_11760"/>
<keyword evidence="10" id="KW-1003">Cell membrane</keyword>
<evidence type="ECO:0000259" key="13">
    <source>
        <dbReference type="PROSITE" id="PS51656"/>
    </source>
</evidence>
<organism evidence="14 15">
    <name type="scientific">Candidatus Solincola sediminis</name>
    <dbReference type="NCBI Taxonomy" id="1797199"/>
    <lineage>
        <taxon>Bacteria</taxon>
        <taxon>Bacillati</taxon>
        <taxon>Actinomycetota</taxon>
        <taxon>Candidatus Geothermincolia</taxon>
        <taxon>Candidatus Geothermincolales</taxon>
        <taxon>Candidatus Geothermincolaceae</taxon>
        <taxon>Candidatus Solincola</taxon>
    </lineage>
</organism>
<evidence type="ECO:0000256" key="1">
    <source>
        <dbReference type="ARBA" id="ARBA00022448"/>
    </source>
</evidence>
<feature type="binding site" evidence="10">
    <location>
        <position position="59"/>
    </location>
    <ligand>
        <name>[4Fe-4S] cluster</name>
        <dbReference type="ChEBI" id="CHEBI:49883"/>
        <label>1</label>
    </ligand>
</feature>
<dbReference type="HAMAP" id="MF_00463">
    <property type="entry name" value="RsxB_RnfB"/>
    <property type="match status" value="1"/>
</dbReference>
<dbReference type="InterPro" id="IPR010207">
    <property type="entry name" value="Elect_transpt_cplx_RnfB/RsxB"/>
</dbReference>
<feature type="domain" description="4Fe-4S ferredoxin-type" evidence="12">
    <location>
        <begin position="129"/>
        <end position="163"/>
    </location>
</feature>
<dbReference type="InterPro" id="IPR017900">
    <property type="entry name" value="4Fe4S_Fe_S_CS"/>
</dbReference>
<feature type="binding site" evidence="10">
    <location>
        <position position="149"/>
    </location>
    <ligand>
        <name>[4Fe-4S] cluster</name>
        <dbReference type="ChEBI" id="CHEBI:49883"/>
        <label>2</label>
    </ligand>
</feature>
<comment type="subcellular location">
    <subcellularLocation>
        <location evidence="10">Cell membrane</location>
    </subcellularLocation>
</comment>
<comment type="cofactor">
    <cofactor evidence="10">
        <name>[4Fe-4S] cluster</name>
        <dbReference type="ChEBI" id="CHEBI:49883"/>
    </cofactor>
    <text evidence="10">Binds 3 [4Fe-4S] clusters.</text>
</comment>
<keyword evidence="9 10" id="KW-0472">Membrane</keyword>
<feature type="binding site" evidence="10">
    <location>
        <position position="139"/>
    </location>
    <ligand>
        <name>[4Fe-4S] cluster</name>
        <dbReference type="ChEBI" id="CHEBI:49883"/>
        <label>2</label>
    </ligand>
</feature>
<keyword evidence="1 10" id="KW-0813">Transport</keyword>
<dbReference type="Gene3D" id="1.10.15.40">
    <property type="entry name" value="Electron transport complex subunit B, putative Fe-S cluster"/>
    <property type="match status" value="1"/>
</dbReference>
<dbReference type="Pfam" id="PF14697">
    <property type="entry name" value="Fer4_21"/>
    <property type="match status" value="1"/>
</dbReference>
<protein>
    <recommendedName>
        <fullName evidence="10">Ion-translocating oxidoreductase complex subunit B</fullName>
        <ecNumber evidence="10">7.-.-.-</ecNumber>
    </recommendedName>
    <alternativeName>
        <fullName evidence="10">Rnf electron transport complex subunit B</fullName>
    </alternativeName>
</protein>
<evidence type="ECO:0000313" key="14">
    <source>
        <dbReference type="EMBL" id="OFW57906.1"/>
    </source>
</evidence>
<evidence type="ECO:0000256" key="10">
    <source>
        <dbReference type="HAMAP-Rule" id="MF_00463"/>
    </source>
</evidence>
<dbReference type="Proteomes" id="UP000177876">
    <property type="component" value="Unassembled WGS sequence"/>
</dbReference>
<evidence type="ECO:0000313" key="15">
    <source>
        <dbReference type="Proteomes" id="UP000177876"/>
    </source>
</evidence>
<dbReference type="GO" id="GO:0051539">
    <property type="term" value="F:4 iron, 4 sulfur cluster binding"/>
    <property type="evidence" value="ECO:0007669"/>
    <property type="project" value="UniProtKB-UniRule"/>
</dbReference>
<feature type="binding site" evidence="10">
    <location>
        <position position="153"/>
    </location>
    <ligand>
        <name>[4Fe-4S] cluster</name>
        <dbReference type="ChEBI" id="CHEBI:49883"/>
        <label>3</label>
    </ligand>
</feature>
<feature type="binding site" evidence="10">
    <location>
        <position position="173"/>
    </location>
    <ligand>
        <name>[4Fe-4S] cluster</name>
        <dbReference type="ChEBI" id="CHEBI:49883"/>
        <label>3</label>
    </ligand>
</feature>
<dbReference type="AlphaFoldDB" id="A0A1F2WM14"/>
<dbReference type="GO" id="GO:0022900">
    <property type="term" value="P:electron transport chain"/>
    <property type="evidence" value="ECO:0007669"/>
    <property type="project" value="UniProtKB-UniRule"/>
</dbReference>
<feature type="binding site" evidence="10">
    <location>
        <position position="179"/>
    </location>
    <ligand>
        <name>[4Fe-4S] cluster</name>
        <dbReference type="ChEBI" id="CHEBI:49883"/>
        <label>3</label>
    </ligand>
</feature>
<comment type="caution">
    <text evidence="10">Lacks conserved residue(s) required for the propagation of feature annotation.</text>
</comment>
<dbReference type="PANTHER" id="PTHR43560:SF1">
    <property type="entry name" value="ION-TRANSLOCATING OXIDOREDUCTASE COMPLEX SUBUNIT B"/>
    <property type="match status" value="1"/>
</dbReference>
<evidence type="ECO:0000256" key="2">
    <source>
        <dbReference type="ARBA" id="ARBA00022485"/>
    </source>
</evidence>
<keyword evidence="11" id="KW-0812">Transmembrane</keyword>
<dbReference type="PROSITE" id="PS00198">
    <property type="entry name" value="4FE4S_FER_1"/>
    <property type="match status" value="2"/>
</dbReference>
<dbReference type="GO" id="GO:0005886">
    <property type="term" value="C:plasma membrane"/>
    <property type="evidence" value="ECO:0007669"/>
    <property type="project" value="UniProtKB-SubCell"/>
</dbReference>
<evidence type="ECO:0000256" key="3">
    <source>
        <dbReference type="ARBA" id="ARBA00022723"/>
    </source>
</evidence>
<comment type="similarity">
    <text evidence="10">Belongs to the 4Fe4S bacterial-type ferredoxin family. RnfB subfamily.</text>
</comment>
<keyword evidence="11" id="KW-1133">Transmembrane helix</keyword>
<dbReference type="GO" id="GO:0046872">
    <property type="term" value="F:metal ion binding"/>
    <property type="evidence" value="ECO:0007669"/>
    <property type="project" value="UniProtKB-KW"/>
</dbReference>
<feature type="binding site" evidence="10">
    <location>
        <position position="176"/>
    </location>
    <ligand>
        <name>[4Fe-4S] cluster</name>
        <dbReference type="ChEBI" id="CHEBI:49883"/>
        <label>3</label>
    </ligand>
</feature>
<evidence type="ECO:0000256" key="8">
    <source>
        <dbReference type="ARBA" id="ARBA00023014"/>
    </source>
</evidence>
<keyword evidence="7 10" id="KW-0408">Iron</keyword>
<comment type="subunit">
    <text evidence="10">The complex is composed of six subunits: RnfA, RnfB, RnfC, RnfD, RnfE and RnfG.</text>
</comment>
<evidence type="ECO:0000256" key="11">
    <source>
        <dbReference type="SAM" id="Phobius"/>
    </source>
</evidence>
<accession>A0A1F2WM14</accession>
<dbReference type="PANTHER" id="PTHR43560">
    <property type="entry name" value="ION-TRANSLOCATING OXIDOREDUCTASE COMPLEX SUBUNIT B"/>
    <property type="match status" value="1"/>
</dbReference>
<evidence type="ECO:0000256" key="9">
    <source>
        <dbReference type="ARBA" id="ARBA00023136"/>
    </source>
</evidence>
<evidence type="ECO:0000256" key="4">
    <source>
        <dbReference type="ARBA" id="ARBA00022737"/>
    </source>
</evidence>